<proteinExistence type="predicted"/>
<accession>A0A506XNC3</accession>
<keyword evidence="7 9" id="KW-0472">Membrane</keyword>
<feature type="transmembrane region" description="Helical" evidence="9">
    <location>
        <begin position="34"/>
        <end position="51"/>
    </location>
</feature>
<evidence type="ECO:0000256" key="8">
    <source>
        <dbReference type="ARBA" id="ARBA00039381"/>
    </source>
</evidence>
<evidence type="ECO:0000256" key="3">
    <source>
        <dbReference type="ARBA" id="ARBA00022475"/>
    </source>
</evidence>
<feature type="transmembrane region" description="Helical" evidence="9">
    <location>
        <begin position="131"/>
        <end position="151"/>
    </location>
</feature>
<dbReference type="Proteomes" id="UP000316252">
    <property type="component" value="Unassembled WGS sequence"/>
</dbReference>
<protein>
    <recommendedName>
        <fullName evidence="8">Autoinducer 2 import system permease protein LsrD</fullName>
    </recommendedName>
</protein>
<dbReference type="Pfam" id="PF02653">
    <property type="entry name" value="BPD_transp_2"/>
    <property type="match status" value="1"/>
</dbReference>
<gene>
    <name evidence="10" type="ORF">FJ657_16095</name>
</gene>
<dbReference type="EMBL" id="VHQG01000005">
    <property type="protein sequence ID" value="TPW74154.1"/>
    <property type="molecule type" value="Genomic_DNA"/>
</dbReference>
<name>A0A506XNC3_9MICO</name>
<dbReference type="PANTHER" id="PTHR32196:SF71">
    <property type="entry name" value="AUTOINDUCER 2 IMPORT SYSTEM PERMEASE PROTEIN LSRD"/>
    <property type="match status" value="1"/>
</dbReference>
<evidence type="ECO:0000313" key="10">
    <source>
        <dbReference type="EMBL" id="TPW74154.1"/>
    </source>
</evidence>
<dbReference type="GO" id="GO:0022857">
    <property type="term" value="F:transmembrane transporter activity"/>
    <property type="evidence" value="ECO:0007669"/>
    <property type="project" value="InterPro"/>
</dbReference>
<dbReference type="PANTHER" id="PTHR32196">
    <property type="entry name" value="ABC TRANSPORTER PERMEASE PROTEIN YPHD-RELATED-RELATED"/>
    <property type="match status" value="1"/>
</dbReference>
<sequence>MSTTASAAGSTGETRAYRDYGRPLWRRVLLSREAAVIALLILVWIVGYTQVPHFAAPITLTFLLQDMAPVLLIALPMTLIIITGEIDLSVASVMGLSSALIGILTQQGWAFGAAFLVALIVGLVAGLVNGVLVTVVGLPSLAVTIGTLALYRGIAQGLLGSKAITDFPSEWTSLATGNIPGTPLPIVTVLIVVLALVFGLLLHFTPFGRGVYAIGLSADAAAFSGVRITRTKIILFALAGLVSAVAGAYYTLRFGSARGDNATGLELSVVAAVLLGGVSIFGGRGALPGVLAGALLIGAIASALRLAGITSDVINVVTGVLLVLSVVIAGLLGKLRFRRLRIVKS</sequence>
<keyword evidence="4" id="KW-0997">Cell inner membrane</keyword>
<keyword evidence="3" id="KW-1003">Cell membrane</keyword>
<feature type="transmembrane region" description="Helical" evidence="9">
    <location>
        <begin position="289"/>
        <end position="307"/>
    </location>
</feature>
<comment type="subcellular location">
    <subcellularLocation>
        <location evidence="1">Cell membrane</location>
        <topology evidence="1">Multi-pass membrane protein</topology>
    </subcellularLocation>
</comment>
<organism evidence="10 11">
    <name type="scientific">Schumannella soli</name>
    <dbReference type="NCBI Taxonomy" id="2590779"/>
    <lineage>
        <taxon>Bacteria</taxon>
        <taxon>Bacillati</taxon>
        <taxon>Actinomycetota</taxon>
        <taxon>Actinomycetes</taxon>
        <taxon>Micrococcales</taxon>
        <taxon>Microbacteriaceae</taxon>
        <taxon>Schumannella</taxon>
    </lineage>
</organism>
<evidence type="ECO:0000256" key="2">
    <source>
        <dbReference type="ARBA" id="ARBA00022448"/>
    </source>
</evidence>
<reference evidence="10 11" key="1">
    <citation type="submission" date="2019-06" db="EMBL/GenBank/DDBJ databases">
        <authorList>
            <person name="Li F."/>
        </authorList>
    </citation>
    <scope>NUCLEOTIDE SEQUENCE [LARGE SCALE GENOMIC DNA]</scope>
    <source>
        <strain evidence="10 11">10F1D-1</strain>
    </source>
</reference>
<feature type="transmembrane region" description="Helical" evidence="9">
    <location>
        <begin position="184"/>
        <end position="204"/>
    </location>
</feature>
<evidence type="ECO:0000256" key="5">
    <source>
        <dbReference type="ARBA" id="ARBA00022692"/>
    </source>
</evidence>
<dbReference type="CDD" id="cd06579">
    <property type="entry name" value="TM_PBP1_transp_AraH_like"/>
    <property type="match status" value="1"/>
</dbReference>
<keyword evidence="5 9" id="KW-0812">Transmembrane</keyword>
<feature type="transmembrane region" description="Helical" evidence="9">
    <location>
        <begin position="313"/>
        <end position="332"/>
    </location>
</feature>
<dbReference type="RefSeq" id="WP_141164732.1">
    <property type="nucleotide sequence ID" value="NZ_VHQG01000005.1"/>
</dbReference>
<dbReference type="OrthoDB" id="7947581at2"/>
<dbReference type="AlphaFoldDB" id="A0A506XNC3"/>
<comment type="caution">
    <text evidence="10">The sequence shown here is derived from an EMBL/GenBank/DDBJ whole genome shotgun (WGS) entry which is preliminary data.</text>
</comment>
<feature type="transmembrane region" description="Helical" evidence="9">
    <location>
        <begin position="264"/>
        <end position="282"/>
    </location>
</feature>
<evidence type="ECO:0000256" key="9">
    <source>
        <dbReference type="SAM" id="Phobius"/>
    </source>
</evidence>
<feature type="transmembrane region" description="Helical" evidence="9">
    <location>
        <begin position="233"/>
        <end position="252"/>
    </location>
</feature>
<keyword evidence="11" id="KW-1185">Reference proteome</keyword>
<dbReference type="InterPro" id="IPR001851">
    <property type="entry name" value="ABC_transp_permease"/>
</dbReference>
<feature type="transmembrane region" description="Helical" evidence="9">
    <location>
        <begin position="108"/>
        <end position="125"/>
    </location>
</feature>
<evidence type="ECO:0000256" key="6">
    <source>
        <dbReference type="ARBA" id="ARBA00022989"/>
    </source>
</evidence>
<evidence type="ECO:0000313" key="11">
    <source>
        <dbReference type="Proteomes" id="UP000316252"/>
    </source>
</evidence>
<keyword evidence="6 9" id="KW-1133">Transmembrane helix</keyword>
<evidence type="ECO:0000256" key="1">
    <source>
        <dbReference type="ARBA" id="ARBA00004651"/>
    </source>
</evidence>
<evidence type="ECO:0000256" key="4">
    <source>
        <dbReference type="ARBA" id="ARBA00022519"/>
    </source>
</evidence>
<dbReference type="GO" id="GO:0005886">
    <property type="term" value="C:plasma membrane"/>
    <property type="evidence" value="ECO:0007669"/>
    <property type="project" value="UniProtKB-SubCell"/>
</dbReference>
<keyword evidence="2" id="KW-0813">Transport</keyword>
<evidence type="ECO:0000256" key="7">
    <source>
        <dbReference type="ARBA" id="ARBA00023136"/>
    </source>
</evidence>